<dbReference type="SUPFAM" id="SSF51069">
    <property type="entry name" value="Carbonic anhydrase"/>
    <property type="match status" value="1"/>
</dbReference>
<evidence type="ECO:0000256" key="6">
    <source>
        <dbReference type="ARBA" id="ARBA00023239"/>
    </source>
</evidence>
<keyword evidence="5" id="KW-0862">Zinc</keyword>
<dbReference type="PROSITE" id="PS51144">
    <property type="entry name" value="ALPHA_CA_2"/>
    <property type="match status" value="1"/>
</dbReference>
<evidence type="ECO:0000256" key="3">
    <source>
        <dbReference type="ARBA" id="ARBA00012925"/>
    </source>
</evidence>
<protein>
    <recommendedName>
        <fullName evidence="3">carbonic anhydrase</fullName>
        <ecNumber evidence="3">4.2.1.1</ecNumber>
    </recommendedName>
</protein>
<dbReference type="InterPro" id="IPR036398">
    <property type="entry name" value="CA_dom_sf"/>
</dbReference>
<keyword evidence="6" id="KW-0456">Lyase</keyword>
<evidence type="ECO:0000313" key="10">
    <source>
        <dbReference type="Proteomes" id="UP001328107"/>
    </source>
</evidence>
<dbReference type="InterPro" id="IPR001148">
    <property type="entry name" value="CA_dom"/>
</dbReference>
<sequence>QRSPVPIDTVIADPGYSWQDALLFDYDNGSAIGFKEDKGHWEVRLNGNHKIYVKHLNATFVLEQIHVHWGNSVDEPGSEHVLSGNRSTAEIHLVHRNVRYSSVWACLGVPAGVLVVGVLIDAVDDDDSTRDLADKFRTEGQLSVLADLLKQENRNLRDHHLQKIFQNEITFVLPENSPFSHYSGSLTTNAKGPVEWIVFETPIRVKREALAFAYKYGPANWNQLHTIRNDTVIYRPRPDLPAAESGS</sequence>
<proteinExistence type="inferred from homology"/>
<dbReference type="GO" id="GO:0005737">
    <property type="term" value="C:cytoplasm"/>
    <property type="evidence" value="ECO:0007669"/>
    <property type="project" value="TreeGrafter"/>
</dbReference>
<dbReference type="SMART" id="SM01057">
    <property type="entry name" value="Carb_anhydrase"/>
    <property type="match status" value="1"/>
</dbReference>
<feature type="domain" description="Alpha-carbonic anhydrase" evidence="8">
    <location>
        <begin position="1"/>
        <end position="247"/>
    </location>
</feature>
<comment type="cofactor">
    <cofactor evidence="1">
        <name>Zn(2+)</name>
        <dbReference type="ChEBI" id="CHEBI:29105"/>
    </cofactor>
</comment>
<dbReference type="InterPro" id="IPR023561">
    <property type="entry name" value="Carbonic_anhydrase_a-class"/>
</dbReference>
<accession>A0AAN4Z609</accession>
<dbReference type="PANTHER" id="PTHR18952">
    <property type="entry name" value="CARBONIC ANHYDRASE"/>
    <property type="match status" value="1"/>
</dbReference>
<keyword evidence="10" id="KW-1185">Reference proteome</keyword>
<evidence type="ECO:0000256" key="7">
    <source>
        <dbReference type="ARBA" id="ARBA00048348"/>
    </source>
</evidence>
<evidence type="ECO:0000256" key="4">
    <source>
        <dbReference type="ARBA" id="ARBA00022723"/>
    </source>
</evidence>
<feature type="non-terminal residue" evidence="9">
    <location>
        <position position="247"/>
    </location>
</feature>
<organism evidence="9 10">
    <name type="scientific">Pristionchus mayeri</name>
    <dbReference type="NCBI Taxonomy" id="1317129"/>
    <lineage>
        <taxon>Eukaryota</taxon>
        <taxon>Metazoa</taxon>
        <taxon>Ecdysozoa</taxon>
        <taxon>Nematoda</taxon>
        <taxon>Chromadorea</taxon>
        <taxon>Rhabditida</taxon>
        <taxon>Rhabditina</taxon>
        <taxon>Diplogasteromorpha</taxon>
        <taxon>Diplogasteroidea</taxon>
        <taxon>Neodiplogasteridae</taxon>
        <taxon>Pristionchus</taxon>
    </lineage>
</organism>
<comment type="catalytic activity">
    <reaction evidence="7">
        <text>hydrogencarbonate + H(+) = CO2 + H2O</text>
        <dbReference type="Rhea" id="RHEA:10748"/>
        <dbReference type="ChEBI" id="CHEBI:15377"/>
        <dbReference type="ChEBI" id="CHEBI:15378"/>
        <dbReference type="ChEBI" id="CHEBI:16526"/>
        <dbReference type="ChEBI" id="CHEBI:17544"/>
        <dbReference type="EC" id="4.2.1.1"/>
    </reaction>
</comment>
<name>A0AAN4Z609_9BILA</name>
<gene>
    <name evidence="9" type="ORF">PMAYCL1PPCAC_04936</name>
</gene>
<dbReference type="GO" id="GO:0008270">
    <property type="term" value="F:zinc ion binding"/>
    <property type="evidence" value="ECO:0007669"/>
    <property type="project" value="InterPro"/>
</dbReference>
<dbReference type="Gene3D" id="3.10.200.10">
    <property type="entry name" value="Alpha carbonic anhydrase"/>
    <property type="match status" value="1"/>
</dbReference>
<evidence type="ECO:0000256" key="1">
    <source>
        <dbReference type="ARBA" id="ARBA00001947"/>
    </source>
</evidence>
<dbReference type="PANTHER" id="PTHR18952:SF141">
    <property type="entry name" value="CARBONIC ANHYDRASE"/>
    <property type="match status" value="1"/>
</dbReference>
<comment type="caution">
    <text evidence="9">The sequence shown here is derived from an EMBL/GenBank/DDBJ whole genome shotgun (WGS) entry which is preliminary data.</text>
</comment>
<dbReference type="AlphaFoldDB" id="A0AAN4Z609"/>
<comment type="similarity">
    <text evidence="2">Belongs to the alpha-carbonic anhydrase family.</text>
</comment>
<evidence type="ECO:0000313" key="9">
    <source>
        <dbReference type="EMBL" id="GMR34741.1"/>
    </source>
</evidence>
<evidence type="ECO:0000256" key="2">
    <source>
        <dbReference type="ARBA" id="ARBA00010718"/>
    </source>
</evidence>
<feature type="non-terminal residue" evidence="9">
    <location>
        <position position="1"/>
    </location>
</feature>
<dbReference type="EC" id="4.2.1.1" evidence="3"/>
<evidence type="ECO:0000256" key="5">
    <source>
        <dbReference type="ARBA" id="ARBA00022833"/>
    </source>
</evidence>
<evidence type="ECO:0000259" key="8">
    <source>
        <dbReference type="PROSITE" id="PS51144"/>
    </source>
</evidence>
<reference evidence="10" key="1">
    <citation type="submission" date="2022-10" db="EMBL/GenBank/DDBJ databases">
        <title>Genome assembly of Pristionchus species.</title>
        <authorList>
            <person name="Yoshida K."/>
            <person name="Sommer R.J."/>
        </authorList>
    </citation>
    <scope>NUCLEOTIDE SEQUENCE [LARGE SCALE GENOMIC DNA]</scope>
    <source>
        <strain evidence="10">RS5460</strain>
    </source>
</reference>
<dbReference type="Pfam" id="PF00194">
    <property type="entry name" value="Carb_anhydrase"/>
    <property type="match status" value="1"/>
</dbReference>
<dbReference type="EMBL" id="BTRK01000002">
    <property type="protein sequence ID" value="GMR34741.1"/>
    <property type="molecule type" value="Genomic_DNA"/>
</dbReference>
<keyword evidence="4" id="KW-0479">Metal-binding</keyword>
<dbReference type="Proteomes" id="UP001328107">
    <property type="component" value="Unassembled WGS sequence"/>
</dbReference>
<dbReference type="GO" id="GO:0004089">
    <property type="term" value="F:carbonate dehydratase activity"/>
    <property type="evidence" value="ECO:0007669"/>
    <property type="project" value="UniProtKB-EC"/>
</dbReference>